<organism evidence="3 4">
    <name type="scientific">Hohenbuehelia grisea</name>
    <dbReference type="NCBI Taxonomy" id="104357"/>
    <lineage>
        <taxon>Eukaryota</taxon>
        <taxon>Fungi</taxon>
        <taxon>Dikarya</taxon>
        <taxon>Basidiomycota</taxon>
        <taxon>Agaricomycotina</taxon>
        <taxon>Agaricomycetes</taxon>
        <taxon>Agaricomycetidae</taxon>
        <taxon>Agaricales</taxon>
        <taxon>Pleurotineae</taxon>
        <taxon>Pleurotaceae</taxon>
        <taxon>Hohenbuehelia</taxon>
    </lineage>
</organism>
<dbReference type="SUPFAM" id="SSF52113">
    <property type="entry name" value="BRCT domain"/>
    <property type="match status" value="1"/>
</dbReference>
<feature type="domain" description="BRCT" evidence="2">
    <location>
        <begin position="121"/>
        <end position="214"/>
    </location>
</feature>
<feature type="region of interest" description="Disordered" evidence="1">
    <location>
        <begin position="1"/>
        <end position="49"/>
    </location>
</feature>
<evidence type="ECO:0000259" key="2">
    <source>
        <dbReference type="PROSITE" id="PS50172"/>
    </source>
</evidence>
<reference evidence="4" key="1">
    <citation type="submission" date="2024-06" db="EMBL/GenBank/DDBJ databases">
        <title>Multi-omics analyses provide insights into the biosynthesis of the anticancer antibiotic pleurotin in Hohenbuehelia grisea.</title>
        <authorList>
            <person name="Weaver J.A."/>
            <person name="Alberti F."/>
        </authorList>
    </citation>
    <scope>NUCLEOTIDE SEQUENCE [LARGE SCALE GENOMIC DNA]</scope>
    <source>
        <strain evidence="4">T-177</strain>
    </source>
</reference>
<gene>
    <name evidence="3" type="ORF">HGRIS_009457</name>
</gene>
<dbReference type="EMBL" id="JASNQZ010000012">
    <property type="protein sequence ID" value="KAL0949393.1"/>
    <property type="molecule type" value="Genomic_DNA"/>
</dbReference>
<keyword evidence="4" id="KW-1185">Reference proteome</keyword>
<dbReference type="InterPro" id="IPR036420">
    <property type="entry name" value="BRCT_dom_sf"/>
</dbReference>
<protein>
    <recommendedName>
        <fullName evidence="2">BRCT domain-containing protein</fullName>
    </recommendedName>
</protein>
<dbReference type="Gene3D" id="3.40.50.10190">
    <property type="entry name" value="BRCT domain"/>
    <property type="match status" value="1"/>
</dbReference>
<accession>A0ABR3J1L4</accession>
<dbReference type="InterPro" id="IPR001357">
    <property type="entry name" value="BRCT_dom"/>
</dbReference>
<evidence type="ECO:0000313" key="4">
    <source>
        <dbReference type="Proteomes" id="UP001556367"/>
    </source>
</evidence>
<dbReference type="PANTHER" id="PTHR45990">
    <property type="entry name" value="DNA REPAIR PROTEIN REV1"/>
    <property type="match status" value="1"/>
</dbReference>
<name>A0ABR3J1L4_9AGAR</name>
<comment type="caution">
    <text evidence="3">The sequence shown here is derived from an EMBL/GenBank/DDBJ whole genome shotgun (WGS) entry which is preliminary data.</text>
</comment>
<evidence type="ECO:0000256" key="1">
    <source>
        <dbReference type="SAM" id="MobiDB-lite"/>
    </source>
</evidence>
<proteinExistence type="predicted"/>
<sequence>MDKYLTVSKPSALRAQAQDSKGKNAARFKPYDAGAKSARKKTKPSDPELSRSALNKILLSTLASEDNPITHSDIYERTQHIVSATTGHQVSEGRAPSSRSAYLVDRTQKLADQKAEDINASELKILRGTRIYINGYLRDTTDIEMKRVVTRAGGEILPTASGATHILTSQQLSSSKTHKILTTKMRQSVQVVRPEWVFDSLDAGKKLQERHYAVIKPSTTKTLHDMFAK</sequence>
<dbReference type="Pfam" id="PF16589">
    <property type="entry name" value="BRCT_2"/>
    <property type="match status" value="1"/>
</dbReference>
<evidence type="ECO:0000313" key="3">
    <source>
        <dbReference type="EMBL" id="KAL0949393.1"/>
    </source>
</evidence>
<dbReference type="PROSITE" id="PS50172">
    <property type="entry name" value="BRCT"/>
    <property type="match status" value="1"/>
</dbReference>
<dbReference type="PANTHER" id="PTHR45990:SF1">
    <property type="entry name" value="DNA REPAIR PROTEIN REV1"/>
    <property type="match status" value="1"/>
</dbReference>
<dbReference type="SMART" id="SM00292">
    <property type="entry name" value="BRCT"/>
    <property type="match status" value="1"/>
</dbReference>
<dbReference type="Proteomes" id="UP001556367">
    <property type="component" value="Unassembled WGS sequence"/>
</dbReference>